<evidence type="ECO:0000313" key="3">
    <source>
        <dbReference type="Proteomes" id="UP000029079"/>
    </source>
</evidence>
<evidence type="ECO:0000313" key="2">
    <source>
        <dbReference type="EMBL" id="AIM62611.1"/>
    </source>
</evidence>
<keyword evidence="3" id="KW-1185">Reference proteome</keyword>
<dbReference type="Proteomes" id="UP000029079">
    <property type="component" value="Chromosome"/>
</dbReference>
<dbReference type="KEGG" id="wce:WS08_0359"/>
<sequence>MNLLRWMLDRHEQEVLELHDYLILHEGEKLLLKTVIEELGWSRYRVVTAFNSLIDDLNLVDQHAVSEEKFIYDTKYIEVKKQNQAAVLELEHYYRQNSVIWWFLVDSLMEDVTSYENFAVKHNTSVSVIRSSKERATEALSKHGIKITKNNHLVGDEATLRTFFVHIMNQYHSYTEMPLDEFENDEIEDIVDIVVDIFDIENRQSLRQSLRIQVMIAIIRIRKGHYLRDVDMPKIVRPSDEWPPDQKIRYQKYRALFQETFDLPEHVIHTEVVFSILSLFVSGIIRDAPRGVLTDKMRKHFTEDRERFVHRFEQFFGKELPDEYQYRLSLALAGPNMRQAYFENTYDRKRHSMQFLEENFPIQSRFIDCVMADFKRERLSWTPNADRKVENLSQEYFNAMVAIVPADMILPKIHIALDFLYFPGLETVLRRIFESQWQINFVFNEIEDPDFYISDMELDTFENTKALVWTTFPDASTLGQFIKEAMALSERKFLEQRNVDNWEELTAQLAPKEVE</sequence>
<protein>
    <recommendedName>
        <fullName evidence="1">Mga helix-turn-helix domain-containing protein</fullName>
    </recommendedName>
</protein>
<reference evidence="2 3" key="1">
    <citation type="journal article" date="2014" name="Genome Announc.">
        <title>Complete Genome Sequences of Fish Pathogenic Weissella ceti Strains WS74 and WS105.</title>
        <authorList>
            <person name="Figueiredo H.C."/>
            <person name="Leal C.A."/>
            <person name="Dorella F.A."/>
            <person name="Carvalho A.F."/>
            <person name="Soares S.C."/>
            <person name="Pereira F.L."/>
            <person name="Azevedo V.A."/>
        </authorList>
    </citation>
    <scope>NUCLEOTIDE SEQUENCE [LARGE SCALE GENOMIC DNA]</scope>
    <source>
        <strain evidence="2 3">WS74</strain>
    </source>
</reference>
<dbReference type="Pfam" id="PF05043">
    <property type="entry name" value="Mga"/>
    <property type="match status" value="1"/>
</dbReference>
<feature type="domain" description="Mga helix-turn-helix" evidence="1">
    <location>
        <begin position="86"/>
        <end position="165"/>
    </location>
</feature>
<reference evidence="3" key="2">
    <citation type="submission" date="2014-08" db="EMBL/GenBank/DDBJ databases">
        <title>Complete genome of Weissella ceti strain WS74 isolated from diseased rainbow trout in Brazil.</title>
        <authorList>
            <person name="Figueiredo H.C.P."/>
            <person name="Leal C.A.G."/>
            <person name="Pereira F.L."/>
            <person name="Soares S.C."/>
            <person name="Dorella F.A."/>
            <person name="Carvalho A.F."/>
            <person name="Azevedo V.A.C."/>
        </authorList>
    </citation>
    <scope>NUCLEOTIDE SEQUENCE [LARGE SCALE GENOMIC DNA]</scope>
    <source>
        <strain evidence="3">WS74</strain>
    </source>
</reference>
<name>A0A075TZH8_9LACO</name>
<gene>
    <name evidence="2" type="ORF">WS74_0359</name>
</gene>
<dbReference type="RefSeq" id="WP_009764936.1">
    <property type="nucleotide sequence ID" value="NZ_CP009223.1"/>
</dbReference>
<accession>A0A075TZH8</accession>
<proteinExistence type="predicted"/>
<dbReference type="KEGG" id="wct:WS74_0359"/>
<evidence type="ECO:0000259" key="1">
    <source>
        <dbReference type="Pfam" id="PF05043"/>
    </source>
</evidence>
<dbReference type="InterPro" id="IPR007737">
    <property type="entry name" value="Mga_HTH"/>
</dbReference>
<dbReference type="AlphaFoldDB" id="A0A075TZH8"/>
<dbReference type="STRING" id="759620.WS105_0357"/>
<organism evidence="2 3">
    <name type="scientific">Weissella ceti</name>
    <dbReference type="NCBI Taxonomy" id="759620"/>
    <lineage>
        <taxon>Bacteria</taxon>
        <taxon>Bacillati</taxon>
        <taxon>Bacillota</taxon>
        <taxon>Bacilli</taxon>
        <taxon>Lactobacillales</taxon>
        <taxon>Lactobacillaceae</taxon>
        <taxon>Weissella</taxon>
    </lineage>
</organism>
<dbReference type="OrthoDB" id="2145100at2"/>
<dbReference type="EMBL" id="CP009223">
    <property type="protein sequence ID" value="AIM62611.1"/>
    <property type="molecule type" value="Genomic_DNA"/>
</dbReference>